<keyword evidence="1" id="KW-0472">Membrane</keyword>
<sequence>MNIRRLVDWHSKNSMISTIIATTVTFGILNLMLVGEFKLKADIINSILLIIIIISIFFLILIILSMSTIVDRLRILSNDFPLEFLQIINILLILIFS</sequence>
<feature type="transmembrane region" description="Helical" evidence="1">
    <location>
        <begin position="80"/>
        <end position="96"/>
    </location>
</feature>
<keyword evidence="3" id="KW-1185">Reference proteome</keyword>
<evidence type="ECO:0000256" key="1">
    <source>
        <dbReference type="SAM" id="Phobius"/>
    </source>
</evidence>
<organism evidence="2 3">
    <name type="scientific">Lactobacillus paragasseri</name>
    <dbReference type="NCBI Taxonomy" id="2107999"/>
    <lineage>
        <taxon>Bacteria</taxon>
        <taxon>Bacillati</taxon>
        <taxon>Bacillota</taxon>
        <taxon>Bacilli</taxon>
        <taxon>Lactobacillales</taxon>
        <taxon>Lactobacillaceae</taxon>
        <taxon>Lactobacillus</taxon>
    </lineage>
</organism>
<evidence type="ECO:0000313" key="2">
    <source>
        <dbReference type="EMBL" id="GBA81203.1"/>
    </source>
</evidence>
<keyword evidence="1" id="KW-1133">Transmembrane helix</keyword>
<dbReference type="EMBL" id="BEXG01000002">
    <property type="protein sequence ID" value="GBA81203.1"/>
    <property type="molecule type" value="Genomic_DNA"/>
</dbReference>
<feature type="transmembrane region" description="Helical" evidence="1">
    <location>
        <begin position="47"/>
        <end position="68"/>
    </location>
</feature>
<keyword evidence="1" id="KW-0812">Transmembrane</keyword>
<gene>
    <name evidence="2" type="ORF">LJCM1130_07630</name>
</gene>
<accession>A0ABQ0N2K7</accession>
<reference evidence="2 3" key="1">
    <citation type="journal article" date="2018" name="Int. J. Syst. Evol. Microbiol.">
        <title>Lactobacillus paragasseri sp. nov., a sister taxon of Lactobacillus gasseri, based on whole-genome sequence analyses.</title>
        <authorList>
            <person name="Tanizawa Y."/>
            <person name="Tada I."/>
            <person name="Kobayashi H."/>
            <person name="Endo A."/>
            <person name="Maeno S."/>
            <person name="Toyoda A."/>
            <person name="Arita M."/>
            <person name="Nakamura Y."/>
            <person name="Sakamoto M."/>
            <person name="Ohkuma M."/>
            <person name="Tohno M."/>
        </authorList>
    </citation>
    <scope>NUCLEOTIDE SEQUENCE [LARGE SCALE GENOMIC DNA]</scope>
    <source>
        <strain evidence="2 3">JCM 1130</strain>
    </source>
</reference>
<comment type="caution">
    <text evidence="2">The sequence shown here is derived from an EMBL/GenBank/DDBJ whole genome shotgun (WGS) entry which is preliminary data.</text>
</comment>
<protein>
    <submittedName>
        <fullName evidence="2">Uncharacterized protein</fullName>
    </submittedName>
</protein>
<evidence type="ECO:0000313" key="3">
    <source>
        <dbReference type="Proteomes" id="UP000250714"/>
    </source>
</evidence>
<feature type="transmembrane region" description="Helical" evidence="1">
    <location>
        <begin position="15"/>
        <end position="35"/>
    </location>
</feature>
<name>A0ABQ0N2K7_9LACO</name>
<dbReference type="Proteomes" id="UP000250714">
    <property type="component" value="Unassembled WGS sequence"/>
</dbReference>
<proteinExistence type="predicted"/>